<dbReference type="Pfam" id="PF13365">
    <property type="entry name" value="Trypsin_2"/>
    <property type="match status" value="1"/>
</dbReference>
<dbReference type="PROSITE" id="PS51257">
    <property type="entry name" value="PROKAR_LIPOPROTEIN"/>
    <property type="match status" value="1"/>
</dbReference>
<dbReference type="PRINTS" id="PR00834">
    <property type="entry name" value="PROTEASES2C"/>
</dbReference>
<dbReference type="InterPro" id="IPR001478">
    <property type="entry name" value="PDZ"/>
</dbReference>
<dbReference type="SUPFAM" id="SSF50494">
    <property type="entry name" value="Trypsin-like serine proteases"/>
    <property type="match status" value="1"/>
</dbReference>
<evidence type="ECO:0000313" key="4">
    <source>
        <dbReference type="EMBL" id="HDX32223.1"/>
    </source>
</evidence>
<dbReference type="Gene3D" id="2.40.10.120">
    <property type="match status" value="1"/>
</dbReference>
<dbReference type="InterPro" id="IPR009003">
    <property type="entry name" value="Peptidase_S1_PA"/>
</dbReference>
<evidence type="ECO:0000259" key="3">
    <source>
        <dbReference type="Pfam" id="PF13180"/>
    </source>
</evidence>
<proteinExistence type="predicted"/>
<comment type="caution">
    <text evidence="4">The sequence shown here is derived from an EMBL/GenBank/DDBJ whole genome shotgun (WGS) entry which is preliminary data.</text>
</comment>
<name>A0A7C1JBH7_9CHLR</name>
<evidence type="ECO:0000256" key="2">
    <source>
        <dbReference type="ARBA" id="ARBA00022801"/>
    </source>
</evidence>
<sequence length="399" mass="42889">MFAERLLALVVAAGLAIGCTAQTPFRLATEALRTSPSTATSAAEPTFSPPSASQDLAETPLIDAAGLDFFERRIVRVYEEVAPAVVSITTRTLRRDFFFNVIPQEGAGSGFVIDREGHILTNYHVIQGVEFIEVSFGEQATAPAVVVGVDPRNDVAVLKVEVDPELLHPVTLGSSHDLRVGQWAIAIGNPFGQFGRTLTTGVISALNRTIEGPDNRTITGIIQTDAAINKGNSGGPLLDSSGRVIGITSAIFSPTGTSAGVGFAVPVDTLKRILPDLLTFGYYRRPWLGIRYAYNITPRLAEALRLPTQQGLLLVQLYDRSPIALAGVRGAQRQQIIGSQRVFTGGDILIALDGQPVASLSDLDNLLENNYRVEDVVTLTLLREGNPLEVQVKLIEEPR</sequence>
<dbReference type="AlphaFoldDB" id="A0A7C1JBH7"/>
<dbReference type="Gene3D" id="2.30.42.10">
    <property type="match status" value="1"/>
</dbReference>
<dbReference type="PANTHER" id="PTHR43343">
    <property type="entry name" value="PEPTIDASE S12"/>
    <property type="match status" value="1"/>
</dbReference>
<protein>
    <submittedName>
        <fullName evidence="4">Trypsin-like serine protease</fullName>
    </submittedName>
</protein>
<keyword evidence="2" id="KW-0378">Hydrolase</keyword>
<dbReference type="InterPro" id="IPR051201">
    <property type="entry name" value="Chloro_Bact_Ser_Proteases"/>
</dbReference>
<gene>
    <name evidence="4" type="ORF">ENQ20_12175</name>
</gene>
<reference evidence="4" key="1">
    <citation type="journal article" date="2020" name="mSystems">
        <title>Genome- and Community-Level Interaction Insights into Carbon Utilization and Element Cycling Functions of Hydrothermarchaeota in Hydrothermal Sediment.</title>
        <authorList>
            <person name="Zhou Z."/>
            <person name="Liu Y."/>
            <person name="Xu W."/>
            <person name="Pan J."/>
            <person name="Luo Z.H."/>
            <person name="Li M."/>
        </authorList>
    </citation>
    <scope>NUCLEOTIDE SEQUENCE [LARGE SCALE GENOMIC DNA]</scope>
    <source>
        <strain evidence="4">SpSt-289</strain>
    </source>
</reference>
<feature type="domain" description="PDZ" evidence="3">
    <location>
        <begin position="343"/>
        <end position="394"/>
    </location>
</feature>
<organism evidence="4">
    <name type="scientific">Caldilinea aerophila</name>
    <dbReference type="NCBI Taxonomy" id="133453"/>
    <lineage>
        <taxon>Bacteria</taxon>
        <taxon>Bacillati</taxon>
        <taxon>Chloroflexota</taxon>
        <taxon>Caldilineae</taxon>
        <taxon>Caldilineales</taxon>
        <taxon>Caldilineaceae</taxon>
        <taxon>Caldilinea</taxon>
    </lineage>
</organism>
<dbReference type="GO" id="GO:0006508">
    <property type="term" value="P:proteolysis"/>
    <property type="evidence" value="ECO:0007669"/>
    <property type="project" value="UniProtKB-KW"/>
</dbReference>
<dbReference type="PANTHER" id="PTHR43343:SF3">
    <property type="entry name" value="PROTEASE DO-LIKE 8, CHLOROPLASTIC"/>
    <property type="match status" value="1"/>
</dbReference>
<dbReference type="Pfam" id="PF13180">
    <property type="entry name" value="PDZ_2"/>
    <property type="match status" value="1"/>
</dbReference>
<dbReference type="EMBL" id="DSMG01000120">
    <property type="protein sequence ID" value="HDX32223.1"/>
    <property type="molecule type" value="Genomic_DNA"/>
</dbReference>
<dbReference type="InterPro" id="IPR001940">
    <property type="entry name" value="Peptidase_S1C"/>
</dbReference>
<dbReference type="GO" id="GO:0004252">
    <property type="term" value="F:serine-type endopeptidase activity"/>
    <property type="evidence" value="ECO:0007669"/>
    <property type="project" value="InterPro"/>
</dbReference>
<accession>A0A7C1JBH7</accession>
<keyword evidence="1 4" id="KW-0645">Protease</keyword>
<dbReference type="InterPro" id="IPR036034">
    <property type="entry name" value="PDZ_sf"/>
</dbReference>
<evidence type="ECO:0000256" key="1">
    <source>
        <dbReference type="ARBA" id="ARBA00022670"/>
    </source>
</evidence>
<dbReference type="SUPFAM" id="SSF50156">
    <property type="entry name" value="PDZ domain-like"/>
    <property type="match status" value="1"/>
</dbReference>